<sequence>VQGVIKSYDPGTGDGVVVRESDLAEFDLADGALDGSIFRMLRQGQRVLFDLDGQGRATHLSLGSEVDMGTPDLG</sequence>
<organism evidence="1">
    <name type="scientific">marine metagenome</name>
    <dbReference type="NCBI Taxonomy" id="408172"/>
    <lineage>
        <taxon>unclassified sequences</taxon>
        <taxon>metagenomes</taxon>
        <taxon>ecological metagenomes</taxon>
    </lineage>
</organism>
<gene>
    <name evidence="1" type="ORF">METZ01_LOCUS238600</name>
</gene>
<name>A0A382HEN9_9ZZZZ</name>
<dbReference type="EMBL" id="UINC01060826">
    <property type="protein sequence ID" value="SVB85746.1"/>
    <property type="molecule type" value="Genomic_DNA"/>
</dbReference>
<evidence type="ECO:0008006" key="2">
    <source>
        <dbReference type="Google" id="ProtNLM"/>
    </source>
</evidence>
<reference evidence="1" key="1">
    <citation type="submission" date="2018-05" db="EMBL/GenBank/DDBJ databases">
        <authorList>
            <person name="Lanie J.A."/>
            <person name="Ng W.-L."/>
            <person name="Kazmierczak K.M."/>
            <person name="Andrzejewski T.M."/>
            <person name="Davidsen T.M."/>
            <person name="Wayne K.J."/>
            <person name="Tettelin H."/>
            <person name="Glass J.I."/>
            <person name="Rusch D."/>
            <person name="Podicherti R."/>
            <person name="Tsui H.-C.T."/>
            <person name="Winkler M.E."/>
        </authorList>
    </citation>
    <scope>NUCLEOTIDE SEQUENCE</scope>
</reference>
<evidence type="ECO:0000313" key="1">
    <source>
        <dbReference type="EMBL" id="SVB85746.1"/>
    </source>
</evidence>
<dbReference type="AlphaFoldDB" id="A0A382HEN9"/>
<proteinExistence type="predicted"/>
<protein>
    <recommendedName>
        <fullName evidence="2">CSD domain-containing protein</fullName>
    </recommendedName>
</protein>
<feature type="non-terminal residue" evidence="1">
    <location>
        <position position="1"/>
    </location>
</feature>
<accession>A0A382HEN9</accession>